<reference evidence="3" key="1">
    <citation type="journal article" date="2019" name="Int. J. Syst. Evol. Microbiol.">
        <title>The Global Catalogue of Microorganisms (GCM) 10K type strain sequencing project: providing services to taxonomists for standard genome sequencing and annotation.</title>
        <authorList>
            <consortium name="The Broad Institute Genomics Platform"/>
            <consortium name="The Broad Institute Genome Sequencing Center for Infectious Disease"/>
            <person name="Wu L."/>
            <person name="Ma J."/>
        </authorList>
    </citation>
    <scope>NUCLEOTIDE SEQUENCE [LARGE SCALE GENOMIC DNA]</scope>
    <source>
        <strain evidence="3">KCTC 52232</strain>
    </source>
</reference>
<dbReference type="Gene3D" id="1.20.120.450">
    <property type="entry name" value="dinb family like domain"/>
    <property type="match status" value="1"/>
</dbReference>
<dbReference type="Pfam" id="PF12867">
    <property type="entry name" value="DinB_2"/>
    <property type="match status" value="1"/>
</dbReference>
<organism evidence="2 3">
    <name type="scientific">Mucilaginibacter antarcticus</name>
    <dbReference type="NCBI Taxonomy" id="1855725"/>
    <lineage>
        <taxon>Bacteria</taxon>
        <taxon>Pseudomonadati</taxon>
        <taxon>Bacteroidota</taxon>
        <taxon>Sphingobacteriia</taxon>
        <taxon>Sphingobacteriales</taxon>
        <taxon>Sphingobacteriaceae</taxon>
        <taxon>Mucilaginibacter</taxon>
    </lineage>
</organism>
<dbReference type="RefSeq" id="WP_377129152.1">
    <property type="nucleotide sequence ID" value="NZ_JBHUHN010000001.1"/>
</dbReference>
<evidence type="ECO:0000259" key="1">
    <source>
        <dbReference type="Pfam" id="PF12867"/>
    </source>
</evidence>
<protein>
    <submittedName>
        <fullName evidence="2">DinB family protein</fullName>
    </submittedName>
</protein>
<dbReference type="Proteomes" id="UP001597601">
    <property type="component" value="Unassembled WGS sequence"/>
</dbReference>
<evidence type="ECO:0000313" key="2">
    <source>
        <dbReference type="EMBL" id="MFD2865948.1"/>
    </source>
</evidence>
<proteinExistence type="predicted"/>
<comment type="caution">
    <text evidence="2">The sequence shown here is derived from an EMBL/GenBank/DDBJ whole genome shotgun (WGS) entry which is preliminary data.</text>
</comment>
<dbReference type="SUPFAM" id="SSF109854">
    <property type="entry name" value="DinB/YfiT-like putative metalloenzymes"/>
    <property type="match status" value="1"/>
</dbReference>
<dbReference type="EMBL" id="JBHUON010000019">
    <property type="protein sequence ID" value="MFD2865948.1"/>
    <property type="molecule type" value="Genomic_DNA"/>
</dbReference>
<accession>A0ABW5XU14</accession>
<feature type="domain" description="DinB-like" evidence="1">
    <location>
        <begin position="8"/>
        <end position="156"/>
    </location>
</feature>
<keyword evidence="3" id="KW-1185">Reference proteome</keyword>
<gene>
    <name evidence="2" type="ORF">ACFSYC_14700</name>
</gene>
<dbReference type="InterPro" id="IPR034660">
    <property type="entry name" value="DinB/YfiT-like"/>
</dbReference>
<evidence type="ECO:0000313" key="3">
    <source>
        <dbReference type="Proteomes" id="UP001597601"/>
    </source>
</evidence>
<dbReference type="InterPro" id="IPR024775">
    <property type="entry name" value="DinB-like"/>
</dbReference>
<name>A0ABW5XU14_9SPHI</name>
<sequence>MNNLVAELEEAKSGILKAVAAISRDKFNTVPFKDSWTAGQVSDHLLQSLGVDVLYGTTETTDRAPDQNVAPLASAFLDFTIKMKSPDFILPGDGPHDQQAFLTDFDNTFNKLITAAKTLDLSQTCLDFKMPVMGALTRLEFLWFYVFHTKRHTNQLQNIAKALA</sequence>